<reference evidence="6" key="1">
    <citation type="submission" date="2021-02" db="EMBL/GenBank/DDBJ databases">
        <title>PHA producing bacteria isolated from coastal sediment in Guangdong, Shenzhen.</title>
        <authorList>
            <person name="Zheng W."/>
            <person name="Yu S."/>
            <person name="Huang Y."/>
        </authorList>
    </citation>
    <scope>NUCLEOTIDE SEQUENCE</scope>
    <source>
        <strain evidence="6">TN14-10</strain>
    </source>
</reference>
<dbReference type="InterPro" id="IPR051909">
    <property type="entry name" value="MFP_Cation_Efflux"/>
</dbReference>
<proteinExistence type="predicted"/>
<dbReference type="InterPro" id="IPR011053">
    <property type="entry name" value="Single_hybrid_motif"/>
</dbReference>
<dbReference type="PANTHER" id="PTHR30097:SF4">
    <property type="entry name" value="SLR6042 PROTEIN"/>
    <property type="match status" value="1"/>
</dbReference>
<evidence type="ECO:0000256" key="1">
    <source>
        <dbReference type="ARBA" id="ARBA00022448"/>
    </source>
</evidence>
<dbReference type="InterPro" id="IPR058649">
    <property type="entry name" value="CzcB_C"/>
</dbReference>
<dbReference type="InterPro" id="IPR058647">
    <property type="entry name" value="BSH_CzcB-like"/>
</dbReference>
<dbReference type="AlphaFoldDB" id="A0A939DFA6"/>
<organism evidence="6 7">
    <name type="scientific">Parahaliea mediterranea</name>
    <dbReference type="NCBI Taxonomy" id="651086"/>
    <lineage>
        <taxon>Bacteria</taxon>
        <taxon>Pseudomonadati</taxon>
        <taxon>Pseudomonadota</taxon>
        <taxon>Gammaproteobacteria</taxon>
        <taxon>Cellvibrionales</taxon>
        <taxon>Halieaceae</taxon>
        <taxon>Parahaliea</taxon>
    </lineage>
</organism>
<dbReference type="Proteomes" id="UP000664303">
    <property type="component" value="Unassembled WGS sequence"/>
</dbReference>
<dbReference type="Pfam" id="PF25975">
    <property type="entry name" value="CzcB_C"/>
    <property type="match status" value="1"/>
</dbReference>
<dbReference type="GO" id="GO:0030313">
    <property type="term" value="C:cell envelope"/>
    <property type="evidence" value="ECO:0007669"/>
    <property type="project" value="TreeGrafter"/>
</dbReference>
<evidence type="ECO:0000259" key="5">
    <source>
        <dbReference type="Pfam" id="PF25975"/>
    </source>
</evidence>
<dbReference type="Gene3D" id="2.40.420.20">
    <property type="match status" value="1"/>
</dbReference>
<comment type="caution">
    <text evidence="6">The sequence shown here is derived from an EMBL/GenBank/DDBJ whole genome shotgun (WGS) entry which is preliminary data.</text>
</comment>
<dbReference type="CDD" id="cd06850">
    <property type="entry name" value="biotinyl_domain"/>
    <property type="match status" value="1"/>
</dbReference>
<keyword evidence="1" id="KW-0813">Transport</keyword>
<dbReference type="SUPFAM" id="SSF51230">
    <property type="entry name" value="Single hybrid motif"/>
    <property type="match status" value="1"/>
</dbReference>
<dbReference type="Gene3D" id="2.40.50.100">
    <property type="match status" value="1"/>
</dbReference>
<feature type="region of interest" description="Disordered" evidence="2">
    <location>
        <begin position="30"/>
        <end position="51"/>
    </location>
</feature>
<evidence type="ECO:0000313" key="6">
    <source>
        <dbReference type="EMBL" id="MBN7796462.1"/>
    </source>
</evidence>
<keyword evidence="7" id="KW-1185">Reference proteome</keyword>
<dbReference type="RefSeq" id="WP_206559910.1">
    <property type="nucleotide sequence ID" value="NZ_JAFKCZ010000005.1"/>
</dbReference>
<feature type="chain" id="PRO_5037046825" evidence="3">
    <location>
        <begin position="29"/>
        <end position="335"/>
    </location>
</feature>
<evidence type="ECO:0000259" key="4">
    <source>
        <dbReference type="Pfam" id="PF25973"/>
    </source>
</evidence>
<sequence length="335" mass="36736">MTTKSYNRPYTALWVTLVAALLCTPAQAARDNGGHTHPGSLETNREHREPDKHNEAYARNKESHGDAPAVIILDTELARETGLETRIAGPGSIERHISVYGRLAIPPNQIVQIRARFPGVIRDIRVNVGDPVARDQVLATIESNESLRSYELRSPIAGVVQDRMANIGEITGDIPLFTLVNNDTLWAQLKIFPSLRFEVQPGQNVHINHNGHIHDSHIASVTPGTQGQPYVLARVALQNSRGDMAPGDMVSAQVDAEKVNVSLVVENRALQTLDGQIVIFVKEGDRYTARAVKPGRTDGRFTEVHGGLRAGERYVADNSYLLKAELLKSGASHDH</sequence>
<feature type="domain" description="CzcB-like barrel-sandwich hybrid" evidence="4">
    <location>
        <begin position="110"/>
        <end position="173"/>
    </location>
</feature>
<evidence type="ECO:0000256" key="2">
    <source>
        <dbReference type="SAM" id="MobiDB-lite"/>
    </source>
</evidence>
<evidence type="ECO:0000313" key="7">
    <source>
        <dbReference type="Proteomes" id="UP000664303"/>
    </source>
</evidence>
<keyword evidence="3" id="KW-0732">Signal</keyword>
<gene>
    <name evidence="6" type="ORF">JYP50_07665</name>
</gene>
<dbReference type="GO" id="GO:0060003">
    <property type="term" value="P:copper ion export"/>
    <property type="evidence" value="ECO:0007669"/>
    <property type="project" value="TreeGrafter"/>
</dbReference>
<protein>
    <submittedName>
        <fullName evidence="6">HlyD family efflux transporter periplasmic adaptor subunit</fullName>
    </submittedName>
</protein>
<dbReference type="GO" id="GO:0015679">
    <property type="term" value="P:plasma membrane copper ion transport"/>
    <property type="evidence" value="ECO:0007669"/>
    <property type="project" value="TreeGrafter"/>
</dbReference>
<feature type="signal peptide" evidence="3">
    <location>
        <begin position="1"/>
        <end position="28"/>
    </location>
</feature>
<name>A0A939DFA6_9GAMM</name>
<accession>A0A939DFA6</accession>
<dbReference type="Pfam" id="PF25973">
    <property type="entry name" value="BSH_CzcB"/>
    <property type="match status" value="1"/>
</dbReference>
<dbReference type="PANTHER" id="PTHR30097">
    <property type="entry name" value="CATION EFFLUX SYSTEM PROTEIN CUSB"/>
    <property type="match status" value="1"/>
</dbReference>
<evidence type="ECO:0000256" key="3">
    <source>
        <dbReference type="SAM" id="SignalP"/>
    </source>
</evidence>
<feature type="domain" description="CzcB-like C-terminal circularly permuted SH3-like" evidence="5">
    <location>
        <begin position="264"/>
        <end position="323"/>
    </location>
</feature>
<dbReference type="EMBL" id="JAFKCZ010000005">
    <property type="protein sequence ID" value="MBN7796462.1"/>
    <property type="molecule type" value="Genomic_DNA"/>
</dbReference>